<protein>
    <recommendedName>
        <fullName evidence="3">Sulfotransferase</fullName>
    </recommendedName>
</protein>
<dbReference type="GO" id="GO:0006044">
    <property type="term" value="P:N-acetylglucosamine metabolic process"/>
    <property type="evidence" value="ECO:0007669"/>
    <property type="project" value="TreeGrafter"/>
</dbReference>
<proteinExistence type="predicted"/>
<dbReference type="Gene3D" id="3.40.50.300">
    <property type="entry name" value="P-loop containing nucleotide triphosphate hydrolases"/>
    <property type="match status" value="1"/>
</dbReference>
<name>A0A8J4XXJ9_CHIOP</name>
<accession>A0A8J4XXJ9</accession>
<dbReference type="InterPro" id="IPR027417">
    <property type="entry name" value="P-loop_NTPase"/>
</dbReference>
<dbReference type="PANTHER" id="PTHR10704:SF44">
    <property type="entry name" value="LD35051P-RELATED"/>
    <property type="match status" value="1"/>
</dbReference>
<comment type="caution">
    <text evidence="1">The sequence shown here is derived from an EMBL/GenBank/DDBJ whole genome shotgun (WGS) entry which is preliminary data.</text>
</comment>
<dbReference type="Proteomes" id="UP000770661">
    <property type="component" value="Unassembled WGS sequence"/>
</dbReference>
<dbReference type="PANTHER" id="PTHR10704">
    <property type="entry name" value="CARBOHYDRATE SULFOTRANSFERASE"/>
    <property type="match status" value="1"/>
</dbReference>
<dbReference type="InterPro" id="IPR051135">
    <property type="entry name" value="Gal/GlcNAc/GalNAc_ST"/>
</dbReference>
<sequence>MLSLYPSRYTFIKYEDLCRDPYGQTRRLLRFIRGQGGDGPNAENKTVINVKPPVGREEDRTRLDPAMYQDLPKGILDFLSNHLHPISHGKLEPFTTERNTASMYQQWRWNITAKQLESVQIACKHVIRALGHRLFPSFADIL</sequence>
<dbReference type="GO" id="GO:0001517">
    <property type="term" value="F:N-acetylglucosamine 6-O-sulfotransferase activity"/>
    <property type="evidence" value="ECO:0007669"/>
    <property type="project" value="TreeGrafter"/>
</dbReference>
<organism evidence="1 2">
    <name type="scientific">Chionoecetes opilio</name>
    <name type="common">Atlantic snow crab</name>
    <name type="synonym">Cancer opilio</name>
    <dbReference type="NCBI Taxonomy" id="41210"/>
    <lineage>
        <taxon>Eukaryota</taxon>
        <taxon>Metazoa</taxon>
        <taxon>Ecdysozoa</taxon>
        <taxon>Arthropoda</taxon>
        <taxon>Crustacea</taxon>
        <taxon>Multicrustacea</taxon>
        <taxon>Malacostraca</taxon>
        <taxon>Eumalacostraca</taxon>
        <taxon>Eucarida</taxon>
        <taxon>Decapoda</taxon>
        <taxon>Pleocyemata</taxon>
        <taxon>Brachyura</taxon>
        <taxon>Eubrachyura</taxon>
        <taxon>Majoidea</taxon>
        <taxon>Majidae</taxon>
        <taxon>Chionoecetes</taxon>
    </lineage>
</organism>
<evidence type="ECO:0000313" key="1">
    <source>
        <dbReference type="EMBL" id="KAG0716440.1"/>
    </source>
</evidence>
<dbReference type="GO" id="GO:0006790">
    <property type="term" value="P:sulfur compound metabolic process"/>
    <property type="evidence" value="ECO:0007669"/>
    <property type="project" value="TreeGrafter"/>
</dbReference>
<evidence type="ECO:0008006" key="3">
    <source>
        <dbReference type="Google" id="ProtNLM"/>
    </source>
</evidence>
<reference evidence="1" key="1">
    <citation type="submission" date="2020-07" db="EMBL/GenBank/DDBJ databases">
        <title>The High-quality genome of the commercially important snow crab, Chionoecetes opilio.</title>
        <authorList>
            <person name="Jeong J.-H."/>
            <person name="Ryu S."/>
        </authorList>
    </citation>
    <scope>NUCLEOTIDE SEQUENCE</scope>
    <source>
        <strain evidence="1">MADBK_172401_WGS</strain>
        <tissue evidence="1">Digestive gland</tissue>
    </source>
</reference>
<dbReference type="AlphaFoldDB" id="A0A8J4XXJ9"/>
<gene>
    <name evidence="1" type="ORF">GWK47_009740</name>
</gene>
<keyword evidence="2" id="KW-1185">Reference proteome</keyword>
<dbReference type="SUPFAM" id="SSF52540">
    <property type="entry name" value="P-loop containing nucleoside triphosphate hydrolases"/>
    <property type="match status" value="1"/>
</dbReference>
<dbReference type="OrthoDB" id="6138663at2759"/>
<evidence type="ECO:0000313" key="2">
    <source>
        <dbReference type="Proteomes" id="UP000770661"/>
    </source>
</evidence>
<dbReference type="EMBL" id="JACEEZ010018885">
    <property type="protein sequence ID" value="KAG0716440.1"/>
    <property type="molecule type" value="Genomic_DNA"/>
</dbReference>